<dbReference type="Gene3D" id="3.30.420.40">
    <property type="match status" value="1"/>
</dbReference>
<dbReference type="AlphaFoldDB" id="A0A9X7Z5W5"/>
<organism evidence="1 2">
    <name type="scientific">Alicyclobacillus mengziensis</name>
    <dbReference type="NCBI Taxonomy" id="2931921"/>
    <lineage>
        <taxon>Bacteria</taxon>
        <taxon>Bacillati</taxon>
        <taxon>Bacillota</taxon>
        <taxon>Bacilli</taxon>
        <taxon>Bacillales</taxon>
        <taxon>Alicyclobacillaceae</taxon>
        <taxon>Alicyclobacillus</taxon>
    </lineage>
</organism>
<dbReference type="RefSeq" id="WP_206656669.1">
    <property type="nucleotide sequence ID" value="NZ_CP071182.1"/>
</dbReference>
<dbReference type="EMBL" id="CP071182">
    <property type="protein sequence ID" value="QSO47314.1"/>
    <property type="molecule type" value="Genomic_DNA"/>
</dbReference>
<dbReference type="SUPFAM" id="SSF53067">
    <property type="entry name" value="Actin-like ATPase domain"/>
    <property type="match status" value="1"/>
</dbReference>
<keyword evidence="2" id="KW-1185">Reference proteome</keyword>
<name>A0A9X7Z5W5_9BACL</name>
<protein>
    <recommendedName>
        <fullName evidence="3">Ribulokinase</fullName>
    </recommendedName>
</protein>
<reference evidence="1 2" key="1">
    <citation type="submission" date="2021-02" db="EMBL/GenBank/DDBJ databases">
        <title>Alicyclobacillus curvatus sp. nov. and Alicyclobacillus mengziensis sp. nov., two acidophilic bacteria isolated from acid mine drainage.</title>
        <authorList>
            <person name="Huang Y."/>
        </authorList>
    </citation>
    <scope>NUCLEOTIDE SEQUENCE [LARGE SCALE GENOMIC DNA]</scope>
    <source>
        <strain evidence="1 2">S30H14</strain>
    </source>
</reference>
<evidence type="ECO:0008006" key="3">
    <source>
        <dbReference type="Google" id="ProtNLM"/>
    </source>
</evidence>
<dbReference type="KEGG" id="afx:JZ786_23490"/>
<accession>A0A9X7Z5W5</accession>
<evidence type="ECO:0000313" key="2">
    <source>
        <dbReference type="Proteomes" id="UP000663505"/>
    </source>
</evidence>
<dbReference type="InterPro" id="IPR043129">
    <property type="entry name" value="ATPase_NBD"/>
</dbReference>
<sequence length="113" mass="12179">MYSIRVDYGSGAGRIVLLYIENNKEIASFTVPYRHGVIEDVLPGTGEKLLPDWAIQHPGDYIEVLEKGIPEILRFAGVSGQDIVGIGVDFTSCTYGTASYQGRTTAVLAAGVE</sequence>
<dbReference type="Proteomes" id="UP000663505">
    <property type="component" value="Chromosome"/>
</dbReference>
<proteinExistence type="predicted"/>
<evidence type="ECO:0000313" key="1">
    <source>
        <dbReference type="EMBL" id="QSO47314.1"/>
    </source>
</evidence>
<gene>
    <name evidence="1" type="ORF">JZ786_23490</name>
</gene>